<evidence type="ECO:0000313" key="1">
    <source>
        <dbReference type="EMBL" id="ETA74234.1"/>
    </source>
</evidence>
<evidence type="ECO:0000313" key="2">
    <source>
        <dbReference type="Proteomes" id="UP000018559"/>
    </source>
</evidence>
<name>V7HVG9_9LACO</name>
<accession>V7HVG9</accession>
<gene>
    <name evidence="1" type="ORF">LEQ_1013c</name>
</gene>
<dbReference type="Proteomes" id="UP000018559">
    <property type="component" value="Unassembled WGS sequence"/>
</dbReference>
<protein>
    <submittedName>
        <fullName evidence="1">Phage integrase family recombinase</fullName>
    </submittedName>
</protein>
<comment type="caution">
    <text evidence="1">The sequence shown here is derived from an EMBL/GenBank/DDBJ whole genome shotgun (WGS) entry which is preliminary data.</text>
</comment>
<reference evidence="1 2" key="1">
    <citation type="journal article" date="2014" name="Genome Announc.">
        <title>The Genome of the Predominant Equine Lactobacillus Species, Lactobacillus equi, Is Reflective of Its Lifestyle Adaptations to an Herbivorous Host.</title>
        <authorList>
            <person name="O'Donnell M.M."/>
            <person name="Harris H.M."/>
            <person name="O'Toole P.W."/>
            <person name="Ross R.P."/>
        </authorList>
    </citation>
    <scope>NUCLEOTIDE SEQUENCE [LARGE SCALE GENOMIC DNA]</scope>
    <source>
        <strain evidence="1 2">DPC 6820</strain>
    </source>
</reference>
<keyword evidence="2" id="KW-1185">Reference proteome</keyword>
<dbReference type="AlphaFoldDB" id="V7HVG9"/>
<organism evidence="1 2">
    <name type="scientific">Ligilactobacillus equi DPC 6820</name>
    <dbReference type="NCBI Taxonomy" id="1392007"/>
    <lineage>
        <taxon>Bacteria</taxon>
        <taxon>Bacillati</taxon>
        <taxon>Bacillota</taxon>
        <taxon>Bacilli</taxon>
        <taxon>Lactobacillales</taxon>
        <taxon>Lactobacillaceae</taxon>
        <taxon>Ligilactobacillus</taxon>
    </lineage>
</organism>
<sequence>MLYRHYTQYQVSLETISEALTHSDRSVTQVYVNSANNVAVLMGEIAFRSLEI</sequence>
<proteinExistence type="predicted"/>
<dbReference type="EMBL" id="AWWH01000110">
    <property type="protein sequence ID" value="ETA74234.1"/>
    <property type="molecule type" value="Genomic_DNA"/>
</dbReference>